<dbReference type="OrthoDB" id="125725at2759"/>
<dbReference type="EMBL" id="NCKW01006452">
    <property type="protein sequence ID" value="POM71601.1"/>
    <property type="molecule type" value="Genomic_DNA"/>
</dbReference>
<keyword evidence="3" id="KW-1185">Reference proteome</keyword>
<name>A0A2P4Y1C6_9STRA</name>
<dbReference type="AlphaFoldDB" id="A0A2P4Y1C6"/>
<dbReference type="Proteomes" id="UP000237271">
    <property type="component" value="Unassembled WGS sequence"/>
</dbReference>
<gene>
    <name evidence="2" type="ORF">PHPALM_11804</name>
</gene>
<protein>
    <submittedName>
        <fullName evidence="2">Uncharacterized protein</fullName>
    </submittedName>
</protein>
<evidence type="ECO:0000256" key="1">
    <source>
        <dbReference type="SAM" id="MobiDB-lite"/>
    </source>
</evidence>
<reference evidence="2 3" key="1">
    <citation type="journal article" date="2017" name="Genome Biol. Evol.">
        <title>Phytophthora megakarya and P. palmivora, closely related causal agents of cacao black pod rot, underwent increases in genome sizes and gene numbers by different mechanisms.</title>
        <authorList>
            <person name="Ali S.S."/>
            <person name="Shao J."/>
            <person name="Lary D.J."/>
            <person name="Kronmiller B."/>
            <person name="Shen D."/>
            <person name="Strem M.D."/>
            <person name="Amoako-Attah I."/>
            <person name="Akrofi A.Y."/>
            <person name="Begoude B.A."/>
            <person name="Ten Hoopen G.M."/>
            <person name="Coulibaly K."/>
            <person name="Kebe B.I."/>
            <person name="Melnick R.L."/>
            <person name="Guiltinan M.J."/>
            <person name="Tyler B.M."/>
            <person name="Meinhardt L.W."/>
            <person name="Bailey B.A."/>
        </authorList>
    </citation>
    <scope>NUCLEOTIDE SEQUENCE [LARGE SCALE GENOMIC DNA]</scope>
    <source>
        <strain evidence="3">sbr112.9</strain>
    </source>
</reference>
<proteinExistence type="predicted"/>
<evidence type="ECO:0000313" key="3">
    <source>
        <dbReference type="Proteomes" id="UP000237271"/>
    </source>
</evidence>
<accession>A0A2P4Y1C6</accession>
<organism evidence="2 3">
    <name type="scientific">Phytophthora palmivora</name>
    <dbReference type="NCBI Taxonomy" id="4796"/>
    <lineage>
        <taxon>Eukaryota</taxon>
        <taxon>Sar</taxon>
        <taxon>Stramenopiles</taxon>
        <taxon>Oomycota</taxon>
        <taxon>Peronosporomycetes</taxon>
        <taxon>Peronosporales</taxon>
        <taxon>Peronosporaceae</taxon>
        <taxon>Phytophthora</taxon>
    </lineage>
</organism>
<sequence>MARIRASKRGKTAADGHQDIETTKRLPDRLDLRLLEDLEEDTAKEDEVGAGGKAGENAEDDESGDAEQEGDTAAEDAAVDRAFDVTSSDLEAAVSQRDPDANLQLLSEVSGAESEGAQDEDIAEAPARVLRPRVPVKKDNTFVSDDENLRSYESFSSGESIVDEIQEDDGHFGRDSDDDEVISESNAAELDEAFVEALHIGNDDTSKAAKQQRSATLRGMRWS</sequence>
<feature type="region of interest" description="Disordered" evidence="1">
    <location>
        <begin position="203"/>
        <end position="223"/>
    </location>
</feature>
<feature type="compositionally biased region" description="Basic and acidic residues" evidence="1">
    <location>
        <begin position="12"/>
        <end position="36"/>
    </location>
</feature>
<feature type="compositionally biased region" description="Basic residues" evidence="1">
    <location>
        <begin position="1"/>
        <end position="11"/>
    </location>
</feature>
<evidence type="ECO:0000313" key="2">
    <source>
        <dbReference type="EMBL" id="POM71601.1"/>
    </source>
</evidence>
<feature type="compositionally biased region" description="Acidic residues" evidence="1">
    <location>
        <begin position="57"/>
        <end position="74"/>
    </location>
</feature>
<feature type="region of interest" description="Disordered" evidence="1">
    <location>
        <begin position="1"/>
        <end position="101"/>
    </location>
</feature>
<comment type="caution">
    <text evidence="2">The sequence shown here is derived from an EMBL/GenBank/DDBJ whole genome shotgun (WGS) entry which is preliminary data.</text>
</comment>